<proteinExistence type="predicted"/>
<organism evidence="7 8">
    <name type="scientific">Psylliodes chrysocephalus</name>
    <dbReference type="NCBI Taxonomy" id="3402493"/>
    <lineage>
        <taxon>Eukaryota</taxon>
        <taxon>Metazoa</taxon>
        <taxon>Ecdysozoa</taxon>
        <taxon>Arthropoda</taxon>
        <taxon>Hexapoda</taxon>
        <taxon>Insecta</taxon>
        <taxon>Pterygota</taxon>
        <taxon>Neoptera</taxon>
        <taxon>Endopterygota</taxon>
        <taxon>Coleoptera</taxon>
        <taxon>Polyphaga</taxon>
        <taxon>Cucujiformia</taxon>
        <taxon>Chrysomeloidea</taxon>
        <taxon>Chrysomelidae</taxon>
        <taxon>Galerucinae</taxon>
        <taxon>Alticini</taxon>
        <taxon>Psylliodes</taxon>
    </lineage>
</organism>
<dbReference type="AlphaFoldDB" id="A0A9P0D5L6"/>
<dbReference type="GO" id="GO:0031624">
    <property type="term" value="F:ubiquitin conjugating enzyme binding"/>
    <property type="evidence" value="ECO:0007669"/>
    <property type="project" value="TreeGrafter"/>
</dbReference>
<evidence type="ECO:0000256" key="5">
    <source>
        <dbReference type="SAM" id="MobiDB-lite"/>
    </source>
</evidence>
<dbReference type="InterPro" id="IPR004162">
    <property type="entry name" value="SINA-like_animal"/>
</dbReference>
<dbReference type="GO" id="GO:0008270">
    <property type="term" value="F:zinc ion binding"/>
    <property type="evidence" value="ECO:0007669"/>
    <property type="project" value="UniProtKB-KW"/>
</dbReference>
<keyword evidence="1" id="KW-0479">Metal-binding</keyword>
<keyword evidence="3" id="KW-0862">Zinc</keyword>
<feature type="region of interest" description="Disordered" evidence="5">
    <location>
        <begin position="345"/>
        <end position="378"/>
    </location>
</feature>
<dbReference type="GO" id="GO:0005737">
    <property type="term" value="C:cytoplasm"/>
    <property type="evidence" value="ECO:0007669"/>
    <property type="project" value="TreeGrafter"/>
</dbReference>
<dbReference type="SUPFAM" id="SSF49599">
    <property type="entry name" value="TRAF domain-like"/>
    <property type="match status" value="1"/>
</dbReference>
<dbReference type="EMBL" id="OV651818">
    <property type="protein sequence ID" value="CAH1111836.1"/>
    <property type="molecule type" value="Genomic_DNA"/>
</dbReference>
<evidence type="ECO:0000313" key="7">
    <source>
        <dbReference type="EMBL" id="CAH1111836.1"/>
    </source>
</evidence>
<dbReference type="GO" id="GO:0061630">
    <property type="term" value="F:ubiquitin protein ligase activity"/>
    <property type="evidence" value="ECO:0007669"/>
    <property type="project" value="TreeGrafter"/>
</dbReference>
<evidence type="ECO:0000313" key="8">
    <source>
        <dbReference type="Proteomes" id="UP001153636"/>
    </source>
</evidence>
<feature type="compositionally biased region" description="Basic and acidic residues" evidence="5">
    <location>
        <begin position="345"/>
        <end position="363"/>
    </location>
</feature>
<dbReference type="Proteomes" id="UP001153636">
    <property type="component" value="Chromosome 6"/>
</dbReference>
<dbReference type="OrthoDB" id="6677380at2759"/>
<dbReference type="SUPFAM" id="SSF57850">
    <property type="entry name" value="RING/U-box"/>
    <property type="match status" value="1"/>
</dbReference>
<dbReference type="Gene3D" id="3.30.40.10">
    <property type="entry name" value="Zinc/RING finger domain, C3HC4 (zinc finger)"/>
    <property type="match status" value="2"/>
</dbReference>
<dbReference type="GO" id="GO:0043161">
    <property type="term" value="P:proteasome-mediated ubiquitin-dependent protein catabolic process"/>
    <property type="evidence" value="ECO:0007669"/>
    <property type="project" value="TreeGrafter"/>
</dbReference>
<dbReference type="InterPro" id="IPR001841">
    <property type="entry name" value="Znf_RING"/>
</dbReference>
<evidence type="ECO:0000256" key="3">
    <source>
        <dbReference type="ARBA" id="ARBA00022833"/>
    </source>
</evidence>
<evidence type="ECO:0000259" key="6">
    <source>
        <dbReference type="PROSITE" id="PS50089"/>
    </source>
</evidence>
<sequence>MDPLYVVPETILGQLRCALCDSYLSVPPVALISEDGNQYKCGRCSSIKTVINTRATIYESLAKLMSFPCNFADCGKKIPFVDVRDHEKVCEQRTVICPKANCNETIKVQKIGSHFKEKHNDSYHQNIFFIKNVYAYYNIDVLEKNGKTYVSFFDFDDVNFGLSVCSTDPTDNSLYEIKLKSEKSNFGITINSQNVILFNEREHCFKCVSSTCKSKFHIYKDNKKEISKRMTTKINRDCVKRMFGPGLITYTINIVEEAKEDKSAKDESKVELKDAIIRKAKKIFLQLLECPLCKEYMSPPIYQCLTGHTICNTCKPKLTKCPTCEELIQKTRNYTLEELSKKVELPTEEKKSKNEMNFKRSVDENGTEPDVPAKVQKS</sequence>
<dbReference type="InterPro" id="IPR049548">
    <property type="entry name" value="Sina-like_RING"/>
</dbReference>
<dbReference type="PANTHER" id="PTHR45877">
    <property type="entry name" value="E3 UBIQUITIN-PROTEIN LIGASE SIAH2"/>
    <property type="match status" value="1"/>
</dbReference>
<accession>A0A9P0D5L6</accession>
<feature type="domain" description="RING-type" evidence="6">
    <location>
        <begin position="290"/>
        <end position="325"/>
    </location>
</feature>
<dbReference type="Pfam" id="PF21362">
    <property type="entry name" value="Sina_RING"/>
    <property type="match status" value="1"/>
</dbReference>
<gene>
    <name evidence="7" type="ORF">PSYICH_LOCUS12178</name>
</gene>
<keyword evidence="2 4" id="KW-0863">Zinc-finger</keyword>
<keyword evidence="8" id="KW-1185">Reference proteome</keyword>
<dbReference type="Pfam" id="PF21361">
    <property type="entry name" value="Sina_ZnF"/>
    <property type="match status" value="1"/>
</dbReference>
<protein>
    <recommendedName>
        <fullName evidence="6">RING-type domain-containing protein</fullName>
    </recommendedName>
</protein>
<dbReference type="PROSITE" id="PS50089">
    <property type="entry name" value="ZF_RING_2"/>
    <property type="match status" value="1"/>
</dbReference>
<evidence type="ECO:0000256" key="2">
    <source>
        <dbReference type="ARBA" id="ARBA00022771"/>
    </source>
</evidence>
<name>A0A9P0D5L6_9CUCU</name>
<dbReference type="PANTHER" id="PTHR45877:SF2">
    <property type="entry name" value="E3 UBIQUITIN-PROTEIN LIGASE SINA-RELATED"/>
    <property type="match status" value="1"/>
</dbReference>
<evidence type="ECO:0000256" key="4">
    <source>
        <dbReference type="PROSITE-ProRule" id="PRU00175"/>
    </source>
</evidence>
<dbReference type="InterPro" id="IPR013083">
    <property type="entry name" value="Znf_RING/FYVE/PHD"/>
</dbReference>
<evidence type="ECO:0000256" key="1">
    <source>
        <dbReference type="ARBA" id="ARBA00022723"/>
    </source>
</evidence>
<reference evidence="7" key="1">
    <citation type="submission" date="2022-01" db="EMBL/GenBank/DDBJ databases">
        <authorList>
            <person name="King R."/>
        </authorList>
    </citation>
    <scope>NUCLEOTIDE SEQUENCE</scope>
</reference>